<organism evidence="1 2">
    <name type="scientific">Lapidilactobacillus concavus DSM 17758</name>
    <dbReference type="NCBI Taxonomy" id="1423735"/>
    <lineage>
        <taxon>Bacteria</taxon>
        <taxon>Bacillati</taxon>
        <taxon>Bacillota</taxon>
        <taxon>Bacilli</taxon>
        <taxon>Lactobacillales</taxon>
        <taxon>Lactobacillaceae</taxon>
        <taxon>Lapidilactobacillus</taxon>
    </lineage>
</organism>
<protein>
    <recommendedName>
        <fullName evidence="3">Phospholipid-binding protein</fullName>
    </recommendedName>
</protein>
<dbReference type="EMBL" id="AZFX01000080">
    <property type="protein sequence ID" value="KRM08632.1"/>
    <property type="molecule type" value="Genomic_DNA"/>
</dbReference>
<sequence length="194" mass="21603">MNHHKSSLYYSPFHKIVKIGVVLMKIDIPLTPSGYLPDRYSKHAASTELYQGYPLVSPPLTITDIPAGTVSLALTFLDFDAVPVGGFVWIHWLAANIAPQEVVQIPENASQLTSTDFVQGRNSNAGKLVNITDAKISQHYVGPQPPDQDHDYQLCVYALNRRLDLNNGYWYNDFHRQLENSVIASTTIHVPGCV</sequence>
<dbReference type="AlphaFoldDB" id="A0A0R1VS98"/>
<name>A0A0R1VS98_9LACO</name>
<dbReference type="Gene3D" id="3.90.280.10">
    <property type="entry name" value="PEBP-like"/>
    <property type="match status" value="1"/>
</dbReference>
<accession>A0A0R1VS98</accession>
<evidence type="ECO:0000313" key="2">
    <source>
        <dbReference type="Proteomes" id="UP000051315"/>
    </source>
</evidence>
<evidence type="ECO:0000313" key="1">
    <source>
        <dbReference type="EMBL" id="KRM08632.1"/>
    </source>
</evidence>
<dbReference type="InterPro" id="IPR005247">
    <property type="entry name" value="YbhB_YbcL/LppC-like"/>
</dbReference>
<dbReference type="CDD" id="cd00865">
    <property type="entry name" value="PEBP_bact_arch"/>
    <property type="match status" value="1"/>
</dbReference>
<dbReference type="PATRIC" id="fig|1423735.3.peg.383"/>
<comment type="caution">
    <text evidence="1">The sequence shown here is derived from an EMBL/GenBank/DDBJ whole genome shotgun (WGS) entry which is preliminary data.</text>
</comment>
<proteinExistence type="predicted"/>
<dbReference type="PANTHER" id="PTHR30289">
    <property type="entry name" value="UNCHARACTERIZED PROTEIN YBCL-RELATED"/>
    <property type="match status" value="1"/>
</dbReference>
<gene>
    <name evidence="1" type="ORF">FC15_GL000370</name>
</gene>
<dbReference type="STRING" id="1423735.FC15_GL000370"/>
<dbReference type="InterPro" id="IPR008914">
    <property type="entry name" value="PEBP"/>
</dbReference>
<evidence type="ECO:0008006" key="3">
    <source>
        <dbReference type="Google" id="ProtNLM"/>
    </source>
</evidence>
<dbReference type="NCBIfam" id="TIGR00481">
    <property type="entry name" value="YbhB/YbcL family Raf kinase inhibitor-like protein"/>
    <property type="match status" value="1"/>
</dbReference>
<dbReference type="Proteomes" id="UP000051315">
    <property type="component" value="Unassembled WGS sequence"/>
</dbReference>
<dbReference type="SUPFAM" id="SSF49777">
    <property type="entry name" value="PEBP-like"/>
    <property type="match status" value="1"/>
</dbReference>
<dbReference type="PANTHER" id="PTHR30289:SF1">
    <property type="entry name" value="PEBP (PHOSPHATIDYLETHANOLAMINE-BINDING PROTEIN) FAMILY PROTEIN"/>
    <property type="match status" value="1"/>
</dbReference>
<dbReference type="InterPro" id="IPR036610">
    <property type="entry name" value="PEBP-like_sf"/>
</dbReference>
<keyword evidence="2" id="KW-1185">Reference proteome</keyword>
<dbReference type="Pfam" id="PF01161">
    <property type="entry name" value="PBP"/>
    <property type="match status" value="1"/>
</dbReference>
<reference evidence="1 2" key="1">
    <citation type="journal article" date="2015" name="Genome Announc.">
        <title>Expanding the biotechnology potential of lactobacilli through comparative genomics of 213 strains and associated genera.</title>
        <authorList>
            <person name="Sun Z."/>
            <person name="Harris H.M."/>
            <person name="McCann A."/>
            <person name="Guo C."/>
            <person name="Argimon S."/>
            <person name="Zhang W."/>
            <person name="Yang X."/>
            <person name="Jeffery I.B."/>
            <person name="Cooney J.C."/>
            <person name="Kagawa T.F."/>
            <person name="Liu W."/>
            <person name="Song Y."/>
            <person name="Salvetti E."/>
            <person name="Wrobel A."/>
            <person name="Rasinkangas P."/>
            <person name="Parkhill J."/>
            <person name="Rea M.C."/>
            <person name="O'Sullivan O."/>
            <person name="Ritari J."/>
            <person name="Douillard F.P."/>
            <person name="Paul Ross R."/>
            <person name="Yang R."/>
            <person name="Briner A.E."/>
            <person name="Felis G.E."/>
            <person name="de Vos W.M."/>
            <person name="Barrangou R."/>
            <person name="Klaenhammer T.R."/>
            <person name="Caufield P.W."/>
            <person name="Cui Y."/>
            <person name="Zhang H."/>
            <person name="O'Toole P.W."/>
        </authorList>
    </citation>
    <scope>NUCLEOTIDE SEQUENCE [LARGE SCALE GENOMIC DNA]</scope>
    <source>
        <strain evidence="1 2">DSM 17758</strain>
    </source>
</reference>